<name>A0A932CPL5_UNCTE</name>
<dbReference type="EMBL" id="JACPRF010000243">
    <property type="protein sequence ID" value="MBI2876816.1"/>
    <property type="molecule type" value="Genomic_DNA"/>
</dbReference>
<dbReference type="InterPro" id="IPR052918">
    <property type="entry name" value="Motility_Chemotaxis_Reg"/>
</dbReference>
<comment type="caution">
    <text evidence="3">The sequence shown here is derived from an EMBL/GenBank/DDBJ whole genome shotgun (WGS) entry which is preliminary data.</text>
</comment>
<dbReference type="Proteomes" id="UP000769766">
    <property type="component" value="Unassembled WGS sequence"/>
</dbReference>
<evidence type="ECO:0000256" key="1">
    <source>
        <dbReference type="SAM" id="MobiDB-lite"/>
    </source>
</evidence>
<feature type="domain" description="DUF7948" evidence="2">
    <location>
        <begin position="82"/>
        <end position="282"/>
    </location>
</feature>
<protein>
    <submittedName>
        <fullName evidence="3">SBBP repeat-containing protein</fullName>
    </submittedName>
</protein>
<evidence type="ECO:0000259" key="2">
    <source>
        <dbReference type="Pfam" id="PF25778"/>
    </source>
</evidence>
<gene>
    <name evidence="3" type="ORF">HYY20_08040</name>
</gene>
<dbReference type="InterPro" id="IPR057708">
    <property type="entry name" value="DUF7948"/>
</dbReference>
<dbReference type="PANTHER" id="PTHR35580:SF1">
    <property type="entry name" value="PHYTASE-LIKE DOMAIN-CONTAINING PROTEIN"/>
    <property type="match status" value="1"/>
</dbReference>
<dbReference type="InterPro" id="IPR010620">
    <property type="entry name" value="SBBP_repeat"/>
</dbReference>
<evidence type="ECO:0000313" key="4">
    <source>
        <dbReference type="Proteomes" id="UP000769766"/>
    </source>
</evidence>
<organism evidence="3 4">
    <name type="scientific">Tectimicrobiota bacterium</name>
    <dbReference type="NCBI Taxonomy" id="2528274"/>
    <lineage>
        <taxon>Bacteria</taxon>
        <taxon>Pseudomonadati</taxon>
        <taxon>Nitrospinota/Tectimicrobiota group</taxon>
        <taxon>Candidatus Tectimicrobiota</taxon>
    </lineage>
</organism>
<feature type="region of interest" description="Disordered" evidence="1">
    <location>
        <begin position="312"/>
        <end position="334"/>
    </location>
</feature>
<reference evidence="3" key="1">
    <citation type="submission" date="2020-07" db="EMBL/GenBank/DDBJ databases">
        <title>Huge and variable diversity of episymbiotic CPR bacteria and DPANN archaea in groundwater ecosystems.</title>
        <authorList>
            <person name="He C.Y."/>
            <person name="Keren R."/>
            <person name="Whittaker M."/>
            <person name="Farag I.F."/>
            <person name="Doudna J."/>
            <person name="Cate J.H.D."/>
            <person name="Banfield J.F."/>
        </authorList>
    </citation>
    <scope>NUCLEOTIDE SEQUENCE</scope>
    <source>
        <strain evidence="3">NC_groundwater_672_Ag_B-0.1um_62_36</strain>
    </source>
</reference>
<feature type="region of interest" description="Disordered" evidence="1">
    <location>
        <begin position="123"/>
        <end position="143"/>
    </location>
</feature>
<dbReference type="PANTHER" id="PTHR35580">
    <property type="entry name" value="CELL SURFACE GLYCOPROTEIN (S-LAYER PROTEIN)-LIKE PROTEIN"/>
    <property type="match status" value="1"/>
</dbReference>
<dbReference type="Pfam" id="PF06739">
    <property type="entry name" value="SBBP"/>
    <property type="match status" value="1"/>
</dbReference>
<dbReference type="Pfam" id="PF25778">
    <property type="entry name" value="DUF7948"/>
    <property type="match status" value="1"/>
</dbReference>
<evidence type="ECO:0000313" key="3">
    <source>
        <dbReference type="EMBL" id="MBI2876816.1"/>
    </source>
</evidence>
<accession>A0A932CPL5</accession>
<dbReference type="AlphaFoldDB" id="A0A932CPL5"/>
<dbReference type="PROSITE" id="PS51257">
    <property type="entry name" value="PROKAR_LIPOPROTEIN"/>
    <property type="match status" value="1"/>
</dbReference>
<sequence length="687" mass="72774">MKNAKKFGVPLGRYLAVILILVFFSACVRGRSSESARNQGLGLVSSQEWQKRLGSARNGHQESSTALPQKFQASFSRLSLSFIPNRGQVDERVRFYGKSGSACFFFARAEVVYTFIQGEKEASPRKVDRSAPNEDSGHRGEKEGRGHVVRLRFVGANPDAGVEGEEELPGKVSYFTGSDPTQWKRGLPTYGRVRYRGLWPGIDLVYRGQGGRLKYEFVVKPGADPSRIRLAYRGIEGMSVNNAGDLILKTAFGELRDSQPYAYQEIGEKRVAVEASFRVEGRGSVDTARLTHGRAARPTSISGFPKGSRYGLELSPEGASQGGPASLHGSGEGVALEGNIDGGDGFVHGFEVKGYDLNYPLILDPGLDYSTFLGGSNGDAGLKIALDGVGNAYVTGDTASANFPTTPGAYDTSYNGGPCWNRSPICGDAFVAKLSFTGSTLIYATFLGGGDDDGGYGIAVDMAGNAHVTGGTFSSGFPTTPGAYDSCYNGGSDDVFVARLSSNGSTLLYSTFLGGSGSEWGRVALDEEGNAYVTGGTSSLNFPTTPGAYDTSHNGGSTDAFVAKLSLPASSPGLALGLNQTAFRQGDTLILTATITPGDVPQTVDVYVAVLLPDGGLLFLQGDGSFTRDIRPIVASWTVAPYDGEVFRYTFGGGEPPGDYAWLAAFAEPGTLDFIMPIAEVPFRFSP</sequence>
<proteinExistence type="predicted"/>